<dbReference type="Proteomes" id="UP001210204">
    <property type="component" value="Unassembled WGS sequence"/>
</dbReference>
<dbReference type="AlphaFoldDB" id="A0AAW6D7Y9"/>
<protein>
    <submittedName>
        <fullName evidence="1">Uncharacterized protein</fullName>
    </submittedName>
</protein>
<name>A0AAW6D7Y9_STRSL</name>
<comment type="caution">
    <text evidence="1">The sequence shown here is derived from an EMBL/GenBank/DDBJ whole genome shotgun (WGS) entry which is preliminary data.</text>
</comment>
<evidence type="ECO:0000313" key="2">
    <source>
        <dbReference type="Proteomes" id="UP001210204"/>
    </source>
</evidence>
<proteinExistence type="predicted"/>
<dbReference type="RefSeq" id="WP_195918051.1">
    <property type="nucleotide sequence ID" value="NZ_JADOZZ010000004.1"/>
</dbReference>
<gene>
    <name evidence="1" type="ORF">PNU26_06545</name>
</gene>
<accession>A0AAW6D7Y9</accession>
<organism evidence="1 2">
    <name type="scientific">Streptococcus salivarius</name>
    <dbReference type="NCBI Taxonomy" id="1304"/>
    <lineage>
        <taxon>Bacteria</taxon>
        <taxon>Bacillati</taxon>
        <taxon>Bacillota</taxon>
        <taxon>Bacilli</taxon>
        <taxon>Lactobacillales</taxon>
        <taxon>Streptococcaceae</taxon>
        <taxon>Streptococcus</taxon>
    </lineage>
</organism>
<evidence type="ECO:0000313" key="1">
    <source>
        <dbReference type="EMBL" id="MDB8614055.1"/>
    </source>
</evidence>
<dbReference type="EMBL" id="JAQMJT010000006">
    <property type="protein sequence ID" value="MDB8614055.1"/>
    <property type="molecule type" value="Genomic_DNA"/>
</dbReference>
<sequence length="183" mass="21148">MTTLVPTTLLLGKKLLEVNGSFSGMTLHQFLNETGNSHLFIKKDGMVAINTLLEQSRLMPISCDEALVAMEDLKMTSLRSQFGFFIKPTQYKRQNPEVLVRLGNNRKVVFHRYYFGNGYMANLVYQVEDDQIEFCQSSVFKSWDNGEYHITYDTPVTEDVEDINTRKELLSFLSRVEELPFIK</sequence>
<reference evidence="1" key="1">
    <citation type="submission" date="2023-01" db="EMBL/GenBank/DDBJ databases">
        <title>Human gut microbiome strain richness.</title>
        <authorList>
            <person name="Chen-Liaw A."/>
        </authorList>
    </citation>
    <scope>NUCLEOTIDE SEQUENCE</scope>
    <source>
        <strain evidence="1">1001095st1_G4_1001095IJ_161003</strain>
    </source>
</reference>